<evidence type="ECO:0000256" key="1">
    <source>
        <dbReference type="ARBA" id="ARBA00004496"/>
    </source>
</evidence>
<feature type="binding site" evidence="13">
    <location>
        <begin position="184"/>
        <end position="187"/>
    </location>
    <ligand>
        <name>ATP</name>
        <dbReference type="ChEBI" id="CHEBI:30616"/>
    </ligand>
</feature>
<dbReference type="GO" id="GO:0004592">
    <property type="term" value="F:pantoate-beta-alanine ligase activity"/>
    <property type="evidence" value="ECO:0007669"/>
    <property type="project" value="UniProtKB-UniRule"/>
</dbReference>
<reference evidence="14 15" key="1">
    <citation type="journal article" date="2009" name="J. Bacteriol.">
        <title>Complete and draft genome sequences of six members of the Aquificales.</title>
        <authorList>
            <person name="Reysenbach A.L."/>
            <person name="Hamamura N."/>
            <person name="Podar M."/>
            <person name="Griffiths E."/>
            <person name="Ferreira S."/>
            <person name="Hochstein R."/>
            <person name="Heidelberg J."/>
            <person name="Johnson J."/>
            <person name="Mead D."/>
            <person name="Pohorille A."/>
            <person name="Sarmiento M."/>
            <person name="Schweighofer K."/>
            <person name="Seshadri R."/>
            <person name="Voytek M.A."/>
        </authorList>
    </citation>
    <scope>NUCLEOTIDE SEQUENCE [LARGE SCALE GENOMIC DNA]</scope>
    <source>
        <strain evidence="15">Az-Fu1 / DSM 15241 / OCM 825</strain>
    </source>
</reference>
<dbReference type="FunFam" id="3.40.50.620:FF:000114">
    <property type="entry name" value="Pantothenate synthetase"/>
    <property type="match status" value="1"/>
</dbReference>
<dbReference type="AlphaFoldDB" id="C1DXA3"/>
<evidence type="ECO:0000256" key="10">
    <source>
        <dbReference type="ARBA" id="ARBA00022840"/>
    </source>
</evidence>
<dbReference type="EMBL" id="CP001229">
    <property type="protein sequence ID" value="ACN98393.1"/>
    <property type="molecule type" value="Genomic_DNA"/>
</dbReference>
<dbReference type="Pfam" id="PF02569">
    <property type="entry name" value="Pantoate_ligase"/>
    <property type="match status" value="1"/>
</dbReference>
<dbReference type="EC" id="6.3.2.1" evidence="4 13"/>
<comment type="function">
    <text evidence="12 13">Catalyzes the condensation of pantoate with beta-alanine in an ATP-dependent reaction via a pantoyl-adenylate intermediate.</text>
</comment>
<comment type="catalytic activity">
    <reaction evidence="11 13">
        <text>(R)-pantoate + beta-alanine + ATP = (R)-pantothenate + AMP + diphosphate + H(+)</text>
        <dbReference type="Rhea" id="RHEA:10912"/>
        <dbReference type="ChEBI" id="CHEBI:15378"/>
        <dbReference type="ChEBI" id="CHEBI:15980"/>
        <dbReference type="ChEBI" id="CHEBI:29032"/>
        <dbReference type="ChEBI" id="CHEBI:30616"/>
        <dbReference type="ChEBI" id="CHEBI:33019"/>
        <dbReference type="ChEBI" id="CHEBI:57966"/>
        <dbReference type="ChEBI" id="CHEBI:456215"/>
        <dbReference type="EC" id="6.3.2.1"/>
    </reaction>
</comment>
<dbReference type="PANTHER" id="PTHR21299:SF1">
    <property type="entry name" value="PANTOATE--BETA-ALANINE LIGASE"/>
    <property type="match status" value="1"/>
</dbReference>
<dbReference type="GO" id="GO:0005524">
    <property type="term" value="F:ATP binding"/>
    <property type="evidence" value="ECO:0007669"/>
    <property type="project" value="UniProtKB-KW"/>
</dbReference>
<dbReference type="Gene3D" id="3.40.50.620">
    <property type="entry name" value="HUPs"/>
    <property type="match status" value="1"/>
</dbReference>
<dbReference type="InterPro" id="IPR004821">
    <property type="entry name" value="Cyt_trans-like"/>
</dbReference>
<organism evidence="14 15">
    <name type="scientific">Sulfurihydrogenibium azorense (strain DSM 15241 / OCM 825 / Az-Fu1)</name>
    <dbReference type="NCBI Taxonomy" id="204536"/>
    <lineage>
        <taxon>Bacteria</taxon>
        <taxon>Pseudomonadati</taxon>
        <taxon>Aquificota</taxon>
        <taxon>Aquificia</taxon>
        <taxon>Aquificales</taxon>
        <taxon>Hydrogenothermaceae</taxon>
        <taxon>Sulfurihydrogenibium</taxon>
    </lineage>
</organism>
<evidence type="ECO:0000256" key="4">
    <source>
        <dbReference type="ARBA" id="ARBA00012219"/>
    </source>
</evidence>
<feature type="active site" description="Proton donor" evidence="13">
    <location>
        <position position="37"/>
    </location>
</feature>
<dbReference type="HOGENOM" id="CLU_047148_0_0_0"/>
<evidence type="ECO:0000256" key="11">
    <source>
        <dbReference type="ARBA" id="ARBA00048258"/>
    </source>
</evidence>
<dbReference type="OrthoDB" id="9773087at2"/>
<dbReference type="PANTHER" id="PTHR21299">
    <property type="entry name" value="CYTIDYLATE KINASE/PANTOATE-BETA-ALANINE LIGASE"/>
    <property type="match status" value="1"/>
</dbReference>
<dbReference type="NCBIfam" id="TIGR00125">
    <property type="entry name" value="cyt_tran_rel"/>
    <property type="match status" value="1"/>
</dbReference>
<dbReference type="GO" id="GO:0005829">
    <property type="term" value="C:cytosol"/>
    <property type="evidence" value="ECO:0007669"/>
    <property type="project" value="TreeGrafter"/>
</dbReference>
<comment type="miscellaneous">
    <text evidence="13">The reaction proceeds by a bi uni uni bi ping pong mechanism.</text>
</comment>
<feature type="binding site" evidence="13">
    <location>
        <position position="61"/>
    </location>
    <ligand>
        <name>beta-alanine</name>
        <dbReference type="ChEBI" id="CHEBI:57966"/>
    </ligand>
</feature>
<comment type="pathway">
    <text evidence="2 13">Cofactor biosynthesis; (R)-pantothenate biosynthesis; (R)-pantothenate from (R)-pantoate and beta-alanine: step 1/1.</text>
</comment>
<dbReference type="InterPro" id="IPR003721">
    <property type="entry name" value="Pantoate_ligase"/>
</dbReference>
<dbReference type="STRING" id="204536.SULAZ_0018"/>
<proteinExistence type="inferred from homology"/>
<dbReference type="FunFam" id="3.30.1300.10:FF:000001">
    <property type="entry name" value="Pantothenate synthetase"/>
    <property type="match status" value="1"/>
</dbReference>
<keyword evidence="8 13" id="KW-0566">Pantothenate biosynthesis</keyword>
<evidence type="ECO:0000313" key="14">
    <source>
        <dbReference type="EMBL" id="ACN98393.1"/>
    </source>
</evidence>
<dbReference type="KEGG" id="saf:SULAZ_0018"/>
<feature type="binding site" evidence="13">
    <location>
        <begin position="30"/>
        <end position="37"/>
    </location>
    <ligand>
        <name>ATP</name>
        <dbReference type="ChEBI" id="CHEBI:30616"/>
    </ligand>
</feature>
<dbReference type="CDD" id="cd00560">
    <property type="entry name" value="PanC"/>
    <property type="match status" value="1"/>
</dbReference>
<keyword evidence="15" id="KW-1185">Reference proteome</keyword>
<dbReference type="HAMAP" id="MF_00158">
    <property type="entry name" value="PanC"/>
    <property type="match status" value="1"/>
</dbReference>
<evidence type="ECO:0000256" key="3">
    <source>
        <dbReference type="ARBA" id="ARBA00009256"/>
    </source>
</evidence>
<keyword evidence="9 13" id="KW-0547">Nucleotide-binding</keyword>
<dbReference type="InterPro" id="IPR042176">
    <property type="entry name" value="Pantoate_ligase_C"/>
</dbReference>
<feature type="binding site" evidence="13">
    <location>
        <position position="176"/>
    </location>
    <ligand>
        <name>ATP</name>
        <dbReference type="ChEBI" id="CHEBI:30616"/>
    </ligand>
</feature>
<evidence type="ECO:0000256" key="7">
    <source>
        <dbReference type="ARBA" id="ARBA00022598"/>
    </source>
</evidence>
<dbReference type="RefSeq" id="WP_012673718.1">
    <property type="nucleotide sequence ID" value="NC_012438.1"/>
</dbReference>
<evidence type="ECO:0000256" key="6">
    <source>
        <dbReference type="ARBA" id="ARBA00022490"/>
    </source>
</evidence>
<comment type="similarity">
    <text evidence="3 13">Belongs to the pantothenate synthetase family.</text>
</comment>
<feature type="binding site" evidence="13">
    <location>
        <position position="61"/>
    </location>
    <ligand>
        <name>(R)-pantoate</name>
        <dbReference type="ChEBI" id="CHEBI:15980"/>
    </ligand>
</feature>
<evidence type="ECO:0000313" key="15">
    <source>
        <dbReference type="Proteomes" id="UP000001369"/>
    </source>
</evidence>
<dbReference type="Proteomes" id="UP000001369">
    <property type="component" value="Chromosome"/>
</dbReference>
<dbReference type="GO" id="GO:0015940">
    <property type="term" value="P:pantothenate biosynthetic process"/>
    <property type="evidence" value="ECO:0007669"/>
    <property type="project" value="UniProtKB-UniRule"/>
</dbReference>
<gene>
    <name evidence="13 14" type="primary">panC</name>
    <name evidence="14" type="ordered locus">SULAZ_0018</name>
</gene>
<accession>C1DXA3</accession>
<dbReference type="UniPathway" id="UPA00028">
    <property type="reaction ID" value="UER00005"/>
</dbReference>
<evidence type="ECO:0000256" key="9">
    <source>
        <dbReference type="ARBA" id="ARBA00022741"/>
    </source>
</evidence>
<feature type="binding site" evidence="13">
    <location>
        <position position="153"/>
    </location>
    <ligand>
        <name>(R)-pantoate</name>
        <dbReference type="ChEBI" id="CHEBI:15980"/>
    </ligand>
</feature>
<dbReference type="InterPro" id="IPR014729">
    <property type="entry name" value="Rossmann-like_a/b/a_fold"/>
</dbReference>
<keyword evidence="7 13" id="KW-0436">Ligase</keyword>
<keyword evidence="10 13" id="KW-0067">ATP-binding</keyword>
<comment type="subcellular location">
    <subcellularLocation>
        <location evidence="1 13">Cytoplasm</location>
    </subcellularLocation>
</comment>
<evidence type="ECO:0000256" key="2">
    <source>
        <dbReference type="ARBA" id="ARBA00004990"/>
    </source>
</evidence>
<dbReference type="NCBIfam" id="TIGR00018">
    <property type="entry name" value="panC"/>
    <property type="match status" value="1"/>
</dbReference>
<dbReference type="eggNOG" id="COG0414">
    <property type="taxonomic scope" value="Bacteria"/>
</dbReference>
<evidence type="ECO:0000256" key="13">
    <source>
        <dbReference type="HAMAP-Rule" id="MF_00158"/>
    </source>
</evidence>
<feature type="binding site" evidence="13">
    <location>
        <begin position="147"/>
        <end position="150"/>
    </location>
    <ligand>
        <name>ATP</name>
        <dbReference type="ChEBI" id="CHEBI:30616"/>
    </ligand>
</feature>
<dbReference type="Gene3D" id="3.30.1300.10">
    <property type="entry name" value="Pantoate-beta-alanine ligase, C-terminal domain"/>
    <property type="match status" value="1"/>
</dbReference>
<evidence type="ECO:0000256" key="8">
    <source>
        <dbReference type="ARBA" id="ARBA00022655"/>
    </source>
</evidence>
<dbReference type="SUPFAM" id="SSF52374">
    <property type="entry name" value="Nucleotidylyl transferase"/>
    <property type="match status" value="1"/>
</dbReference>
<name>C1DXA3_SULAA</name>
<evidence type="ECO:0000256" key="5">
    <source>
        <dbReference type="ARBA" id="ARBA00014155"/>
    </source>
</evidence>
<protein>
    <recommendedName>
        <fullName evidence="5 13">Pantothenate synthetase</fullName>
        <shortName evidence="13">PS</shortName>
        <ecNumber evidence="4 13">6.3.2.1</ecNumber>
    </recommendedName>
    <alternativeName>
        <fullName evidence="13">Pantoate--beta-alanine ligase</fullName>
    </alternativeName>
    <alternativeName>
        <fullName evidence="13">Pantoate-activating enzyme</fullName>
    </alternativeName>
</protein>
<keyword evidence="6 13" id="KW-0963">Cytoplasm</keyword>
<evidence type="ECO:0000256" key="12">
    <source>
        <dbReference type="ARBA" id="ARBA00055042"/>
    </source>
</evidence>
<sequence length="280" mass="31917">MQIIKNPKELQDTILNLKKQGKKVGFVPTMGYLHDGHVSLIRCAKSQNDIVVVSIFVNPLQFGKNEDLDRYPRDFERDKSICEKEGVDYLFYPDYKDMYPEGFQTYVEVVELSKGLCGDYRPGHFKGVATVVLKLLNIVCPDNAYFGKKDYQQLKVIERMVKDLNLPINIVGCPIVRETDGLAMSSRNNYLSKEERQSATYIYKGLLEGKKLFQSGEKDPKRIKEAVVETIKKAPLLKEIQYVEIVDKDSLKPKEVVEPGDVIAVAVFIGNTRLIDNMEL</sequence>
<comment type="subunit">
    <text evidence="13">Homodimer.</text>
</comment>